<reference evidence="1 2" key="1">
    <citation type="submission" date="2015-09" db="EMBL/GenBank/DDBJ databases">
        <authorList>
            <consortium name="Pathogen Informatics"/>
        </authorList>
    </citation>
    <scope>NUCLEOTIDE SEQUENCE [LARGE SCALE GENOMIC DNA]</scope>
    <source>
        <strain evidence="1 2">2789STDY5834876</strain>
    </source>
</reference>
<dbReference type="RefSeq" id="WP_055154901.1">
    <property type="nucleotide sequence ID" value="NZ_CYZU01000055.1"/>
</dbReference>
<evidence type="ECO:0000313" key="2">
    <source>
        <dbReference type="Proteomes" id="UP000095544"/>
    </source>
</evidence>
<dbReference type="Gene3D" id="1.10.600.10">
    <property type="entry name" value="Farnesyl Diphosphate Synthase"/>
    <property type="match status" value="1"/>
</dbReference>
<proteinExistence type="predicted"/>
<name>A0A174K9C3_9FIRM</name>
<gene>
    <name evidence="1" type="ORF">ERS852491_04236</name>
</gene>
<dbReference type="Proteomes" id="UP000095544">
    <property type="component" value="Unassembled WGS sequence"/>
</dbReference>
<protein>
    <submittedName>
        <fullName evidence="1">Uncharacterized protein</fullName>
    </submittedName>
</protein>
<dbReference type="OrthoDB" id="146245at2"/>
<dbReference type="AlphaFoldDB" id="A0A174K9C3"/>
<organism evidence="1 2">
    <name type="scientific">Faecalicatena contorta</name>
    <dbReference type="NCBI Taxonomy" id="39482"/>
    <lineage>
        <taxon>Bacteria</taxon>
        <taxon>Bacillati</taxon>
        <taxon>Bacillota</taxon>
        <taxon>Clostridia</taxon>
        <taxon>Lachnospirales</taxon>
        <taxon>Lachnospiraceae</taxon>
        <taxon>Faecalicatena</taxon>
    </lineage>
</organism>
<dbReference type="EMBL" id="CYZU01000055">
    <property type="protein sequence ID" value="CUP08674.1"/>
    <property type="molecule type" value="Genomic_DNA"/>
</dbReference>
<dbReference type="InterPro" id="IPR008949">
    <property type="entry name" value="Isoprenoid_synthase_dom_sf"/>
</dbReference>
<dbReference type="SUPFAM" id="SSF48576">
    <property type="entry name" value="Terpenoid synthases"/>
    <property type="match status" value="1"/>
</dbReference>
<evidence type="ECO:0000313" key="1">
    <source>
        <dbReference type="EMBL" id="CUP08674.1"/>
    </source>
</evidence>
<dbReference type="STRING" id="39482.ERS852491_04236"/>
<dbReference type="CDD" id="cd00385">
    <property type="entry name" value="Isoprenoid_Biosyn_C1"/>
    <property type="match status" value="1"/>
</dbReference>
<sequence length="424" mass="48980">MDTWETIREDDRYGIAAAVKTVTDVWKKTPAAAGAGMFRAISVKEQAENDKRCREVWGKLNGHLQSFPQAIQGQKMWRERAEKVLSDAMDKDVMFQLGQLPGDVRNGFLEAARTFVRHTRVFDRELVLEDLGQALRNYFVYFMLCLADGSDRWFHEAIWGYSLLYPYTDNFLDGDKTRQEKAAFNRRLEQKLNGFKTEAEDDLEQKVFHMVDSVEDIYPRKIFSGLYDFLLTIYDAQIKSMEQQGKTEKTAQELLQMSAYKGGASIYVDQCLIDGYLKEKDILFLTGFGLFLQLADDLQDVDEDAENGHQTLMTLSAGAGFLDEIVGRLMSFLKYVFENYWSGEEAYKGFVLDNSVQLVIMTVFQKKQYFSEAFKRNMEEWSVLPAGFFAWMDAENAKNRENMQHSPVNMMEILDVWCQVPSLE</sequence>
<accession>A0A174K9C3</accession>